<feature type="transmembrane region" description="Helical" evidence="1">
    <location>
        <begin position="15"/>
        <end position="36"/>
    </location>
</feature>
<sequence length="216" mass="22499">MHTRFFSPRRGKAHGFTLVEMATVLVIVGLLLGMAFKGRALIDGARVKALYTSANKIQNAMQAYFERYGVWPGDGCPADATSVTQCDGAAGNVRNGLIDSAAEAASFWSILLAQGTSLAVADRKMPTGALWDVAAGDVVSGGTDVDSSWLVAQQAGAAAVDVRYVCALDQQFDDGLPQSGNIRSSATTGDGAHGYNAAADCWQKSGVVSLAIKLLP</sequence>
<dbReference type="EMBL" id="LAQT01000003">
    <property type="protein sequence ID" value="KPC54014.1"/>
    <property type="molecule type" value="Genomic_DNA"/>
</dbReference>
<keyword evidence="3" id="KW-1185">Reference proteome</keyword>
<dbReference type="STRING" id="857265.WG78_05175"/>
<evidence type="ECO:0008006" key="4">
    <source>
        <dbReference type="Google" id="ProtNLM"/>
    </source>
</evidence>
<gene>
    <name evidence="2" type="ORF">WG78_05175</name>
</gene>
<keyword evidence="1" id="KW-1133">Transmembrane helix</keyword>
<dbReference type="OrthoDB" id="9795524at2"/>
<reference evidence="2 3" key="1">
    <citation type="submission" date="2015-07" db="EMBL/GenBank/DDBJ databases">
        <title>Draft genome sequence of the Amantichitinum ursilacus IGB-41, a new chitin-degrading bacterium.</title>
        <authorList>
            <person name="Kirstahler P."/>
            <person name="Guenther M."/>
            <person name="Grumaz C."/>
            <person name="Rupp S."/>
            <person name="Zibek S."/>
            <person name="Sohn K."/>
        </authorList>
    </citation>
    <scope>NUCLEOTIDE SEQUENCE [LARGE SCALE GENOMIC DNA]</scope>
    <source>
        <strain evidence="2 3">IGB-41</strain>
    </source>
</reference>
<dbReference type="Pfam" id="PF07963">
    <property type="entry name" value="N_methyl"/>
    <property type="match status" value="1"/>
</dbReference>
<keyword evidence="1" id="KW-0472">Membrane</keyword>
<proteinExistence type="predicted"/>
<dbReference type="InterPro" id="IPR045584">
    <property type="entry name" value="Pilin-like"/>
</dbReference>
<dbReference type="RefSeq" id="WP_053936730.1">
    <property type="nucleotide sequence ID" value="NZ_LAQT01000003.1"/>
</dbReference>
<dbReference type="SUPFAM" id="SSF54523">
    <property type="entry name" value="Pili subunits"/>
    <property type="match status" value="1"/>
</dbReference>
<evidence type="ECO:0000313" key="3">
    <source>
        <dbReference type="Proteomes" id="UP000037939"/>
    </source>
</evidence>
<keyword evidence="1" id="KW-0812">Transmembrane</keyword>
<organism evidence="2 3">
    <name type="scientific">Amantichitinum ursilacus</name>
    <dbReference type="NCBI Taxonomy" id="857265"/>
    <lineage>
        <taxon>Bacteria</taxon>
        <taxon>Pseudomonadati</taxon>
        <taxon>Pseudomonadota</taxon>
        <taxon>Betaproteobacteria</taxon>
        <taxon>Neisseriales</taxon>
        <taxon>Chitinibacteraceae</taxon>
        <taxon>Amantichitinum</taxon>
    </lineage>
</organism>
<evidence type="ECO:0000313" key="2">
    <source>
        <dbReference type="EMBL" id="KPC54014.1"/>
    </source>
</evidence>
<dbReference type="PROSITE" id="PS00409">
    <property type="entry name" value="PROKAR_NTER_METHYL"/>
    <property type="match status" value="1"/>
</dbReference>
<dbReference type="NCBIfam" id="TIGR02532">
    <property type="entry name" value="IV_pilin_GFxxxE"/>
    <property type="match status" value="1"/>
</dbReference>
<name>A0A0N0GPP7_9NEIS</name>
<dbReference type="AlphaFoldDB" id="A0A0N0GPP7"/>
<dbReference type="Gene3D" id="3.30.700.10">
    <property type="entry name" value="Glycoprotein, Type 4 Pilin"/>
    <property type="match status" value="1"/>
</dbReference>
<protein>
    <recommendedName>
        <fullName evidence="4">Prepilin-type N-terminal cleavage/methylation domain-containing protein</fullName>
    </recommendedName>
</protein>
<evidence type="ECO:0000256" key="1">
    <source>
        <dbReference type="SAM" id="Phobius"/>
    </source>
</evidence>
<dbReference type="Proteomes" id="UP000037939">
    <property type="component" value="Unassembled WGS sequence"/>
</dbReference>
<dbReference type="InterPro" id="IPR012902">
    <property type="entry name" value="N_methyl_site"/>
</dbReference>
<comment type="caution">
    <text evidence="2">The sequence shown here is derived from an EMBL/GenBank/DDBJ whole genome shotgun (WGS) entry which is preliminary data.</text>
</comment>
<accession>A0A0N0GPP7</accession>